<dbReference type="EMBL" id="RCML01000966">
    <property type="protein sequence ID" value="KAG2967013.1"/>
    <property type="molecule type" value="Genomic_DNA"/>
</dbReference>
<keyword evidence="5" id="KW-0560">Oxidoreductase</keyword>
<evidence type="ECO:0000256" key="2">
    <source>
        <dbReference type="ARBA" id="ARBA00009881"/>
    </source>
</evidence>
<dbReference type="InterPro" id="IPR013785">
    <property type="entry name" value="Aldolase_TIM"/>
</dbReference>
<accession>A0A8T1FA50</accession>
<evidence type="ECO:0000256" key="1">
    <source>
        <dbReference type="ARBA" id="ARBA00001917"/>
    </source>
</evidence>
<organism evidence="7 8">
    <name type="scientific">Phytophthora cactorum</name>
    <dbReference type="NCBI Taxonomy" id="29920"/>
    <lineage>
        <taxon>Eukaryota</taxon>
        <taxon>Sar</taxon>
        <taxon>Stramenopiles</taxon>
        <taxon>Oomycota</taxon>
        <taxon>Peronosporomycetes</taxon>
        <taxon>Peronosporales</taxon>
        <taxon>Peronosporaceae</taxon>
        <taxon>Phytophthora</taxon>
    </lineage>
</organism>
<evidence type="ECO:0008006" key="9">
    <source>
        <dbReference type="Google" id="ProtNLM"/>
    </source>
</evidence>
<gene>
    <name evidence="7" type="ORF">PC118_g18832</name>
</gene>
<evidence type="ECO:0000313" key="7">
    <source>
        <dbReference type="EMBL" id="KAG2967013.1"/>
    </source>
</evidence>
<dbReference type="Gene3D" id="3.20.20.70">
    <property type="entry name" value="Aldolase class I"/>
    <property type="match status" value="2"/>
</dbReference>
<dbReference type="SUPFAM" id="SSF51412">
    <property type="entry name" value="Inosine monophosphate dehydrogenase (IMPDH)"/>
    <property type="match status" value="1"/>
</dbReference>
<sequence length="398" mass="43911">MNIRQRFATDGSIIFYKAVEQHRINDWRSMARHVTDWESEMIENLFEDESSVQAPVPDEAARSMSLDLRRCFRTFISESDTNEWCGVKTLAGTGDLPDDDTCLYVYGWNHNIALRTDQNLITLNKGDFLVYRGDLIYGPVGYETNKVCFHAYPSSASLPYSRTDGRQHCRDRGPVLPFGTAQTDKEWQDVLGRYCQEYGADVAQLTAKGALQIPFDETSLGLVKELKPEVVNFYFGLPPAHMRHDEMEERECDAIIAEGIEAGGHRGVFLPREDGSGTSPAERYRNSSMDFPQQIGTMSPVPQIVDAVKLLVMAAGRIGDAPGVLAASAFGASAVQMGTVFLLADETKTSALYRKRLKEAASGGDTAETAITNVFSGRPARGFVARVMRELGPVSVAA</sequence>
<comment type="cofactor">
    <cofactor evidence="1">
        <name>FMN</name>
        <dbReference type="ChEBI" id="CHEBI:58210"/>
    </cofactor>
</comment>
<keyword evidence="3" id="KW-0285">Flavoprotein</keyword>
<evidence type="ECO:0000256" key="4">
    <source>
        <dbReference type="ARBA" id="ARBA00022643"/>
    </source>
</evidence>
<comment type="caution">
    <text evidence="7">The sequence shown here is derived from an EMBL/GenBank/DDBJ whole genome shotgun (WGS) entry which is preliminary data.</text>
</comment>
<evidence type="ECO:0000256" key="6">
    <source>
        <dbReference type="ARBA" id="ARBA00023033"/>
    </source>
</evidence>
<evidence type="ECO:0000256" key="5">
    <source>
        <dbReference type="ARBA" id="ARBA00023002"/>
    </source>
</evidence>
<protein>
    <recommendedName>
        <fullName evidence="9">Aldolase-type TIM barrel</fullName>
    </recommendedName>
</protein>
<dbReference type="VEuPathDB" id="FungiDB:PC110_g22262"/>
<dbReference type="VEuPathDB" id="FungiDB:PC110_g2604"/>
<dbReference type="GO" id="GO:0018580">
    <property type="term" value="F:nitronate monooxygenase activity"/>
    <property type="evidence" value="ECO:0007669"/>
    <property type="project" value="InterPro"/>
</dbReference>
<dbReference type="PANTHER" id="PTHR42747">
    <property type="entry name" value="NITRONATE MONOOXYGENASE-RELATED"/>
    <property type="match status" value="1"/>
</dbReference>
<dbReference type="PANTHER" id="PTHR42747:SF3">
    <property type="entry name" value="NITRONATE MONOOXYGENASE-RELATED"/>
    <property type="match status" value="1"/>
</dbReference>
<dbReference type="Proteomes" id="UP000697107">
    <property type="component" value="Unassembled WGS sequence"/>
</dbReference>
<dbReference type="InterPro" id="IPR004136">
    <property type="entry name" value="NMO"/>
</dbReference>
<dbReference type="AlphaFoldDB" id="A0A8T1FA50"/>
<dbReference type="Pfam" id="PF03060">
    <property type="entry name" value="NMO"/>
    <property type="match status" value="1"/>
</dbReference>
<reference evidence="7" key="1">
    <citation type="submission" date="2018-10" db="EMBL/GenBank/DDBJ databases">
        <title>Effector identification in a new, highly contiguous assembly of the strawberry crown rot pathogen Phytophthora cactorum.</title>
        <authorList>
            <person name="Armitage A.D."/>
            <person name="Nellist C.F."/>
            <person name="Bates H."/>
            <person name="Vickerstaff R.J."/>
            <person name="Harrison R.J."/>
        </authorList>
    </citation>
    <scope>NUCLEOTIDE SEQUENCE</scope>
    <source>
        <strain evidence="7">P415</strain>
    </source>
</reference>
<proteinExistence type="inferred from homology"/>
<comment type="similarity">
    <text evidence="2">Belongs to the nitronate monooxygenase family. NMO class I subfamily.</text>
</comment>
<name>A0A8T1FA50_9STRA</name>
<keyword evidence="6" id="KW-0503">Monooxygenase</keyword>
<keyword evidence="4" id="KW-0288">FMN</keyword>
<dbReference type="CDD" id="cd04730">
    <property type="entry name" value="NPD_like"/>
    <property type="match status" value="1"/>
</dbReference>
<evidence type="ECO:0000313" key="8">
    <source>
        <dbReference type="Proteomes" id="UP000697107"/>
    </source>
</evidence>
<evidence type="ECO:0000256" key="3">
    <source>
        <dbReference type="ARBA" id="ARBA00022630"/>
    </source>
</evidence>